<feature type="signal peptide" evidence="2">
    <location>
        <begin position="1"/>
        <end position="21"/>
    </location>
</feature>
<sequence length="383" mass="41570">MNWLSGLALVCFWIFPETTWRFIPYRQAAHQTGVLFLFWHEPPGGDEFMPGGATLLRSILDNVVLEFGLNRLARLNIRQAGSHKKGSRTGIGKSVAPGTNRVPPGGGDCSGSWGVVKGEKSYALWCGTVIEPFEYDREFGMRDDRRSKTQKGSLQRLAPGGETRSARRTRDSELLYENIAPGGGTKIARRPEPVSPSGTGGCARRLHGSSPFLICVFVYGDDRVIRYTGADVGTGKSVAPGTNRVPPGGGDCSGSWGVVKGEKSYALWCGTVIEPFEYDREFGMRDDRRSKTQKGSLQRLAPGGETRSARRTRDSELLYENIAPGGGTKIARRPEPVSPSGTGGCARRLHGSSPFLICVFVYGDDRVIRYTGADVGTGDAEDD</sequence>
<feature type="region of interest" description="Disordered" evidence="1">
    <location>
        <begin position="144"/>
        <end position="202"/>
    </location>
</feature>
<keyword evidence="4" id="KW-1185">Reference proteome</keyword>
<feature type="region of interest" description="Disordered" evidence="1">
    <location>
        <begin position="287"/>
        <end position="345"/>
    </location>
</feature>
<protein>
    <submittedName>
        <fullName evidence="3">Uncharacterized protein</fullName>
    </submittedName>
</protein>
<evidence type="ECO:0000256" key="2">
    <source>
        <dbReference type="SAM" id="SignalP"/>
    </source>
</evidence>
<name>A0A4D6L596_VIGUN</name>
<reference evidence="3 4" key="1">
    <citation type="submission" date="2019-04" db="EMBL/GenBank/DDBJ databases">
        <title>An improved genome assembly and genetic linkage map for asparagus bean, Vigna unguiculata ssp. sesquipedialis.</title>
        <authorList>
            <person name="Xia Q."/>
            <person name="Zhang R."/>
            <person name="Dong Y."/>
        </authorList>
    </citation>
    <scope>NUCLEOTIDE SEQUENCE [LARGE SCALE GENOMIC DNA]</scope>
    <source>
        <tissue evidence="3">Leaf</tissue>
    </source>
</reference>
<gene>
    <name evidence="3" type="ORF">DEO72_LG2g3996</name>
</gene>
<accession>A0A4D6L596</accession>
<feature type="compositionally biased region" description="Basic and acidic residues" evidence="1">
    <location>
        <begin position="307"/>
        <end position="316"/>
    </location>
</feature>
<evidence type="ECO:0000313" key="4">
    <source>
        <dbReference type="Proteomes" id="UP000501690"/>
    </source>
</evidence>
<evidence type="ECO:0000256" key="1">
    <source>
        <dbReference type="SAM" id="MobiDB-lite"/>
    </source>
</evidence>
<feature type="compositionally biased region" description="Basic and acidic residues" evidence="1">
    <location>
        <begin position="164"/>
        <end position="173"/>
    </location>
</feature>
<evidence type="ECO:0000313" key="3">
    <source>
        <dbReference type="EMBL" id="QCD83650.1"/>
    </source>
</evidence>
<feature type="region of interest" description="Disordered" evidence="1">
    <location>
        <begin position="83"/>
        <end position="107"/>
    </location>
</feature>
<dbReference type="AlphaFoldDB" id="A0A4D6L596"/>
<feature type="chain" id="PRO_5020027505" evidence="2">
    <location>
        <begin position="22"/>
        <end position="383"/>
    </location>
</feature>
<proteinExistence type="predicted"/>
<dbReference type="Proteomes" id="UP000501690">
    <property type="component" value="Linkage Group LG2"/>
</dbReference>
<organism evidence="3 4">
    <name type="scientific">Vigna unguiculata</name>
    <name type="common">Cowpea</name>
    <dbReference type="NCBI Taxonomy" id="3917"/>
    <lineage>
        <taxon>Eukaryota</taxon>
        <taxon>Viridiplantae</taxon>
        <taxon>Streptophyta</taxon>
        <taxon>Embryophyta</taxon>
        <taxon>Tracheophyta</taxon>
        <taxon>Spermatophyta</taxon>
        <taxon>Magnoliopsida</taxon>
        <taxon>eudicotyledons</taxon>
        <taxon>Gunneridae</taxon>
        <taxon>Pentapetalae</taxon>
        <taxon>rosids</taxon>
        <taxon>fabids</taxon>
        <taxon>Fabales</taxon>
        <taxon>Fabaceae</taxon>
        <taxon>Papilionoideae</taxon>
        <taxon>50 kb inversion clade</taxon>
        <taxon>NPAAA clade</taxon>
        <taxon>indigoferoid/millettioid clade</taxon>
        <taxon>Phaseoleae</taxon>
        <taxon>Vigna</taxon>
    </lineage>
</organism>
<dbReference type="EMBL" id="CP039346">
    <property type="protein sequence ID" value="QCD83650.1"/>
    <property type="molecule type" value="Genomic_DNA"/>
</dbReference>
<keyword evidence="2" id="KW-0732">Signal</keyword>